<dbReference type="RefSeq" id="XP_005825658.1">
    <property type="nucleotide sequence ID" value="XM_005825601.1"/>
</dbReference>
<dbReference type="STRING" id="905079.L1IQZ0"/>
<feature type="domain" description="Peptidase C1A papain C-terminal" evidence="2">
    <location>
        <begin position="1"/>
        <end position="85"/>
    </location>
</feature>
<dbReference type="Pfam" id="PF00112">
    <property type="entry name" value="Peptidase_C1"/>
    <property type="match status" value="1"/>
</dbReference>
<keyword evidence="5" id="KW-1185">Reference proteome</keyword>
<organism evidence="3">
    <name type="scientific">Guillardia theta (strain CCMP2712)</name>
    <name type="common">Cryptophyte</name>
    <dbReference type="NCBI Taxonomy" id="905079"/>
    <lineage>
        <taxon>Eukaryota</taxon>
        <taxon>Cryptophyceae</taxon>
        <taxon>Pyrenomonadales</taxon>
        <taxon>Geminigeraceae</taxon>
        <taxon>Guillardia</taxon>
    </lineage>
</organism>
<dbReference type="GO" id="GO:0008234">
    <property type="term" value="F:cysteine-type peptidase activity"/>
    <property type="evidence" value="ECO:0007669"/>
    <property type="project" value="InterPro"/>
</dbReference>
<dbReference type="HOGENOM" id="CLU_2519512_0_0_1"/>
<evidence type="ECO:0000313" key="4">
    <source>
        <dbReference type="EnsemblProtists" id="EKX38678"/>
    </source>
</evidence>
<proteinExistence type="inferred from homology"/>
<reference evidence="4" key="3">
    <citation type="submission" date="2015-06" db="UniProtKB">
        <authorList>
            <consortium name="EnsemblProtists"/>
        </authorList>
    </citation>
    <scope>IDENTIFICATION</scope>
</reference>
<dbReference type="PaxDb" id="55529-EKX38678"/>
<evidence type="ECO:0000259" key="2">
    <source>
        <dbReference type="Pfam" id="PF00112"/>
    </source>
</evidence>
<dbReference type="Proteomes" id="UP000011087">
    <property type="component" value="Unassembled WGS sequence"/>
</dbReference>
<protein>
    <recommendedName>
        <fullName evidence="2">Peptidase C1A papain C-terminal domain-containing protein</fullName>
    </recommendedName>
</protein>
<dbReference type="EnsemblProtists" id="EKX38678">
    <property type="protein sequence ID" value="EKX38678"/>
    <property type="gene ID" value="GUITHDRAFT_76993"/>
</dbReference>
<dbReference type="GO" id="GO:0006508">
    <property type="term" value="P:proteolysis"/>
    <property type="evidence" value="ECO:0007669"/>
    <property type="project" value="InterPro"/>
</dbReference>
<dbReference type="OrthoDB" id="65740at2759"/>
<name>L1IQZ0_GUITC</name>
<dbReference type="PANTHER" id="PTHR12411">
    <property type="entry name" value="CYSTEINE PROTEASE FAMILY C1-RELATED"/>
    <property type="match status" value="1"/>
</dbReference>
<dbReference type="OMA" id="CHRERTW"/>
<reference evidence="5" key="2">
    <citation type="submission" date="2012-11" db="EMBL/GenBank/DDBJ databases">
        <authorList>
            <person name="Kuo A."/>
            <person name="Curtis B.A."/>
            <person name="Tanifuji G."/>
            <person name="Burki F."/>
            <person name="Gruber A."/>
            <person name="Irimia M."/>
            <person name="Maruyama S."/>
            <person name="Arias M.C."/>
            <person name="Ball S.G."/>
            <person name="Gile G.H."/>
            <person name="Hirakawa Y."/>
            <person name="Hopkins J.F."/>
            <person name="Rensing S.A."/>
            <person name="Schmutz J."/>
            <person name="Symeonidi A."/>
            <person name="Elias M."/>
            <person name="Eveleigh R.J."/>
            <person name="Herman E.K."/>
            <person name="Klute M.J."/>
            <person name="Nakayama T."/>
            <person name="Obornik M."/>
            <person name="Reyes-Prieto A."/>
            <person name="Armbrust E.V."/>
            <person name="Aves S.J."/>
            <person name="Beiko R.G."/>
            <person name="Coutinho P."/>
            <person name="Dacks J.B."/>
            <person name="Durnford D.G."/>
            <person name="Fast N.M."/>
            <person name="Green B.R."/>
            <person name="Grisdale C."/>
            <person name="Hempe F."/>
            <person name="Henrissat B."/>
            <person name="Hoppner M.P."/>
            <person name="Ishida K.-I."/>
            <person name="Kim E."/>
            <person name="Koreny L."/>
            <person name="Kroth P.G."/>
            <person name="Liu Y."/>
            <person name="Malik S.-B."/>
            <person name="Maier U.G."/>
            <person name="McRose D."/>
            <person name="Mock T."/>
            <person name="Neilson J.A."/>
            <person name="Onodera N.T."/>
            <person name="Poole A.M."/>
            <person name="Pritham E.J."/>
            <person name="Richards T.A."/>
            <person name="Rocap G."/>
            <person name="Roy S.W."/>
            <person name="Sarai C."/>
            <person name="Schaack S."/>
            <person name="Shirato S."/>
            <person name="Slamovits C.H."/>
            <person name="Spencer D.F."/>
            <person name="Suzuki S."/>
            <person name="Worden A.Z."/>
            <person name="Zauner S."/>
            <person name="Barry K."/>
            <person name="Bell C."/>
            <person name="Bharti A.K."/>
            <person name="Crow J.A."/>
            <person name="Grimwood J."/>
            <person name="Kramer R."/>
            <person name="Lindquist E."/>
            <person name="Lucas S."/>
            <person name="Salamov A."/>
            <person name="McFadden G.I."/>
            <person name="Lane C.E."/>
            <person name="Keeling P.J."/>
            <person name="Gray M.W."/>
            <person name="Grigoriev I.V."/>
            <person name="Archibald J.M."/>
        </authorList>
    </citation>
    <scope>NUCLEOTIDE SEQUENCE</scope>
    <source>
        <strain evidence="5">CCMP2712</strain>
    </source>
</reference>
<dbReference type="Gene3D" id="3.90.70.10">
    <property type="entry name" value="Cysteine proteinases"/>
    <property type="match status" value="1"/>
</dbReference>
<dbReference type="KEGG" id="gtt:GUITHDRAFT_76993"/>
<dbReference type="AlphaFoldDB" id="L1IQZ0"/>
<comment type="similarity">
    <text evidence="1">Belongs to the peptidase C1 family.</text>
</comment>
<evidence type="ECO:0000256" key="1">
    <source>
        <dbReference type="ARBA" id="ARBA00008455"/>
    </source>
</evidence>
<dbReference type="eggNOG" id="KOG1543">
    <property type="taxonomic scope" value="Eukaryota"/>
</dbReference>
<feature type="non-terminal residue" evidence="3">
    <location>
        <position position="85"/>
    </location>
</feature>
<dbReference type="InterPro" id="IPR025660">
    <property type="entry name" value="Pept_his_AS"/>
</dbReference>
<gene>
    <name evidence="3" type="ORF">GUITHDRAFT_76993</name>
</gene>
<evidence type="ECO:0000313" key="3">
    <source>
        <dbReference type="EMBL" id="EKX38678.1"/>
    </source>
</evidence>
<dbReference type="InterPro" id="IPR013128">
    <property type="entry name" value="Peptidase_C1A"/>
</dbReference>
<dbReference type="GeneID" id="17295446"/>
<evidence type="ECO:0000313" key="5">
    <source>
        <dbReference type="Proteomes" id="UP000011087"/>
    </source>
</evidence>
<dbReference type="EMBL" id="JH993046">
    <property type="protein sequence ID" value="EKX38678.1"/>
    <property type="molecule type" value="Genomic_DNA"/>
</dbReference>
<reference evidence="3 5" key="1">
    <citation type="journal article" date="2012" name="Nature">
        <title>Algal genomes reveal evolutionary mosaicism and the fate of nucleomorphs.</title>
        <authorList>
            <consortium name="DOE Joint Genome Institute"/>
            <person name="Curtis B.A."/>
            <person name="Tanifuji G."/>
            <person name="Burki F."/>
            <person name="Gruber A."/>
            <person name="Irimia M."/>
            <person name="Maruyama S."/>
            <person name="Arias M.C."/>
            <person name="Ball S.G."/>
            <person name="Gile G.H."/>
            <person name="Hirakawa Y."/>
            <person name="Hopkins J.F."/>
            <person name="Kuo A."/>
            <person name="Rensing S.A."/>
            <person name="Schmutz J."/>
            <person name="Symeonidi A."/>
            <person name="Elias M."/>
            <person name="Eveleigh R.J."/>
            <person name="Herman E.K."/>
            <person name="Klute M.J."/>
            <person name="Nakayama T."/>
            <person name="Obornik M."/>
            <person name="Reyes-Prieto A."/>
            <person name="Armbrust E.V."/>
            <person name="Aves S.J."/>
            <person name="Beiko R.G."/>
            <person name="Coutinho P."/>
            <person name="Dacks J.B."/>
            <person name="Durnford D.G."/>
            <person name="Fast N.M."/>
            <person name="Green B.R."/>
            <person name="Grisdale C.J."/>
            <person name="Hempel F."/>
            <person name="Henrissat B."/>
            <person name="Hoppner M.P."/>
            <person name="Ishida K."/>
            <person name="Kim E."/>
            <person name="Koreny L."/>
            <person name="Kroth P.G."/>
            <person name="Liu Y."/>
            <person name="Malik S.B."/>
            <person name="Maier U.G."/>
            <person name="McRose D."/>
            <person name="Mock T."/>
            <person name="Neilson J.A."/>
            <person name="Onodera N.T."/>
            <person name="Poole A.M."/>
            <person name="Pritham E.J."/>
            <person name="Richards T.A."/>
            <person name="Rocap G."/>
            <person name="Roy S.W."/>
            <person name="Sarai C."/>
            <person name="Schaack S."/>
            <person name="Shirato S."/>
            <person name="Slamovits C.H."/>
            <person name="Spencer D.F."/>
            <person name="Suzuki S."/>
            <person name="Worden A.Z."/>
            <person name="Zauner S."/>
            <person name="Barry K."/>
            <person name="Bell C."/>
            <person name="Bharti A.K."/>
            <person name="Crow J.A."/>
            <person name="Grimwood J."/>
            <person name="Kramer R."/>
            <person name="Lindquist E."/>
            <person name="Lucas S."/>
            <person name="Salamov A."/>
            <person name="McFadden G.I."/>
            <person name="Lane C.E."/>
            <person name="Keeling P.J."/>
            <person name="Gray M.W."/>
            <person name="Grigoriev I.V."/>
            <person name="Archibald J.M."/>
        </authorList>
    </citation>
    <scope>NUCLEOTIDE SEQUENCE</scope>
    <source>
        <strain evidence="3 5">CCMP2712</strain>
    </source>
</reference>
<dbReference type="PROSITE" id="PS00639">
    <property type="entry name" value="THIOL_PROTEASE_HIS"/>
    <property type="match status" value="1"/>
</dbReference>
<accession>L1IQZ0</accession>
<sequence length="85" mass="9425">MQLELMQNGPGVVVFDVYDDFYSYKSGVYTKSAKAQKVGGHAVVLVGWGRENGVDYWLVQNSWGKSSGDEGMWKVRKGSNECGIE</sequence>
<dbReference type="InterPro" id="IPR000668">
    <property type="entry name" value="Peptidase_C1A_C"/>
</dbReference>
<dbReference type="InterPro" id="IPR038765">
    <property type="entry name" value="Papain-like_cys_pep_sf"/>
</dbReference>
<dbReference type="SUPFAM" id="SSF54001">
    <property type="entry name" value="Cysteine proteinases"/>
    <property type="match status" value="1"/>
</dbReference>